<keyword evidence="1" id="KW-0812">Transmembrane</keyword>
<organism evidence="2 3">
    <name type="scientific">Terribacillus saccharophilus</name>
    <dbReference type="NCBI Taxonomy" id="361277"/>
    <lineage>
        <taxon>Bacteria</taxon>
        <taxon>Bacillati</taxon>
        <taxon>Bacillota</taxon>
        <taxon>Bacilli</taxon>
        <taxon>Bacillales</taxon>
        <taxon>Bacillaceae</taxon>
        <taxon>Terribacillus</taxon>
    </lineage>
</organism>
<gene>
    <name evidence="2" type="ORF">SAMN04489762_1277</name>
</gene>
<dbReference type="EMBL" id="FOCD01000001">
    <property type="protein sequence ID" value="SEM87617.1"/>
    <property type="molecule type" value="Genomic_DNA"/>
</dbReference>
<sequence length="148" mass="17050">MLTMRSIFIIKKKVIIIIFCVLAIVGILVYFAVPFLSVKHDKELEESLNKLIKEDNSKTIDIGDLITYDWERAYMFYPYTEEADMKDILGLKFHDPVGMALRDDVELLVVVKDDNTFEYAKIQRGNGDLSMGVEYITPKNDVVEITHP</sequence>
<name>A0AAX2EDV6_9BACI</name>
<proteinExistence type="predicted"/>
<dbReference type="Proteomes" id="UP000199735">
    <property type="component" value="Unassembled WGS sequence"/>
</dbReference>
<evidence type="ECO:0000313" key="2">
    <source>
        <dbReference type="EMBL" id="SEM87617.1"/>
    </source>
</evidence>
<keyword evidence="1" id="KW-1133">Transmembrane helix</keyword>
<evidence type="ECO:0000256" key="1">
    <source>
        <dbReference type="SAM" id="Phobius"/>
    </source>
</evidence>
<evidence type="ECO:0000313" key="3">
    <source>
        <dbReference type="Proteomes" id="UP000199735"/>
    </source>
</evidence>
<keyword evidence="1" id="KW-0472">Membrane</keyword>
<dbReference type="AlphaFoldDB" id="A0AAX2EDV6"/>
<feature type="transmembrane region" description="Helical" evidence="1">
    <location>
        <begin position="14"/>
        <end position="33"/>
    </location>
</feature>
<protein>
    <recommendedName>
        <fullName evidence="4">DUF4825 domain-containing protein</fullName>
    </recommendedName>
</protein>
<evidence type="ECO:0008006" key="4">
    <source>
        <dbReference type="Google" id="ProtNLM"/>
    </source>
</evidence>
<comment type="caution">
    <text evidence="2">The sequence shown here is derived from an EMBL/GenBank/DDBJ whole genome shotgun (WGS) entry which is preliminary data.</text>
</comment>
<accession>A0AAX2EDV6</accession>
<reference evidence="2 3" key="1">
    <citation type="submission" date="2016-10" db="EMBL/GenBank/DDBJ databases">
        <authorList>
            <person name="Varghese N."/>
            <person name="Submissions S."/>
        </authorList>
    </citation>
    <scope>NUCLEOTIDE SEQUENCE [LARGE SCALE GENOMIC DNA]</scope>
    <source>
        <strain evidence="2 3">DSM 21619</strain>
    </source>
</reference>